<organism evidence="1 2">
    <name type="scientific">Sporothrix stenoceras</name>
    <dbReference type="NCBI Taxonomy" id="5173"/>
    <lineage>
        <taxon>Eukaryota</taxon>
        <taxon>Fungi</taxon>
        <taxon>Dikarya</taxon>
        <taxon>Ascomycota</taxon>
        <taxon>Pezizomycotina</taxon>
        <taxon>Sordariomycetes</taxon>
        <taxon>Sordariomycetidae</taxon>
        <taxon>Ophiostomatales</taxon>
        <taxon>Ophiostomataceae</taxon>
        <taxon>Sporothrix</taxon>
    </lineage>
</organism>
<name>A0ABR3YJA5_9PEZI</name>
<protein>
    <submittedName>
        <fullName evidence="1">Uncharacterized protein</fullName>
    </submittedName>
</protein>
<comment type="caution">
    <text evidence="1">The sequence shown here is derived from an EMBL/GenBank/DDBJ whole genome shotgun (WGS) entry which is preliminary data.</text>
</comment>
<gene>
    <name evidence="1" type="ORF">Sste5346_009604</name>
</gene>
<dbReference type="EMBL" id="JAWCUI010000093">
    <property type="protein sequence ID" value="KAL1888396.1"/>
    <property type="molecule type" value="Genomic_DNA"/>
</dbReference>
<keyword evidence="2" id="KW-1185">Reference proteome</keyword>
<evidence type="ECO:0000313" key="2">
    <source>
        <dbReference type="Proteomes" id="UP001583186"/>
    </source>
</evidence>
<dbReference type="Proteomes" id="UP001583186">
    <property type="component" value="Unassembled WGS sequence"/>
</dbReference>
<evidence type="ECO:0000313" key="1">
    <source>
        <dbReference type="EMBL" id="KAL1888396.1"/>
    </source>
</evidence>
<reference evidence="1 2" key="1">
    <citation type="journal article" date="2024" name="IMA Fungus">
        <title>IMA Genome - F19 : A genome assembly and annotation guide to empower mycologists, including annotated draft genome sequences of Ceratocystis pirilliformis, Diaporthe australafricana, Fusarium ophioides, Paecilomyces lecythidis, and Sporothrix stenoceras.</title>
        <authorList>
            <person name="Aylward J."/>
            <person name="Wilson A.M."/>
            <person name="Visagie C.M."/>
            <person name="Spraker J."/>
            <person name="Barnes I."/>
            <person name="Buitendag C."/>
            <person name="Ceriani C."/>
            <person name="Del Mar Angel L."/>
            <person name="du Plessis D."/>
            <person name="Fuchs T."/>
            <person name="Gasser K."/>
            <person name="Kramer D."/>
            <person name="Li W."/>
            <person name="Munsamy K."/>
            <person name="Piso A."/>
            <person name="Price J.L."/>
            <person name="Sonnekus B."/>
            <person name="Thomas C."/>
            <person name="van der Nest A."/>
            <person name="van Dijk A."/>
            <person name="van Heerden A."/>
            <person name="van Vuuren N."/>
            <person name="Yilmaz N."/>
            <person name="Duong T.A."/>
            <person name="van der Merwe N.A."/>
            <person name="Wingfield M.J."/>
            <person name="Wingfield B.D."/>
        </authorList>
    </citation>
    <scope>NUCLEOTIDE SEQUENCE [LARGE SCALE GENOMIC DNA]</scope>
    <source>
        <strain evidence="1 2">CMW 5346</strain>
    </source>
</reference>
<proteinExistence type="predicted"/>
<sequence length="153" mass="16470">MAAGRADTHDPWGPDTWVEAGLARRLGLPKGNATIPVSLGPGSVFETAQQVQKALDLTFLPRTVNATVIPFKAENRPPGSSSAPQLPTNVVCCMVPSGAWCDLVEICQVRTDYGFVPVDGKSIYLNIPTAFVDGFAKTLTRTEEQKARDRADK</sequence>
<accession>A0ABR3YJA5</accession>